<gene>
    <name evidence="1" type="ORF">CZ674_03335</name>
</gene>
<accession>A0A1R4FA33</accession>
<proteinExistence type="predicted"/>
<sequence length="221" mass="23955">MTAEPGRWDIEFDVRIPGWLEIPRLSGADHEGFADGAVADLPELLGDSWSPEREPLARDIIRQGLEQRDDSTDFAFQVWSRQIDAVASVEVRFGSAAGMPDFAADGYRVRPTDMATNIGPGFEAVLTRQMQFEDEDLPVVTVAHALFVFSDGDSALVVEVEPTPVDLLRVVMIGLGGLLDSLTITASDGTRFSTVPDDPLVALDTIWPQPKDEAAGGAEND</sequence>
<dbReference type="GeneID" id="303172238"/>
<dbReference type="RefSeq" id="WP_086991125.1">
    <property type="nucleotide sequence ID" value="NZ_FUHU01000020.1"/>
</dbReference>
<protein>
    <submittedName>
        <fullName evidence="1">Uncharacterized protein</fullName>
    </submittedName>
</protein>
<organism evidence="1 2">
    <name type="scientific">Agrococcus casei LMG 22410</name>
    <dbReference type="NCBI Taxonomy" id="1255656"/>
    <lineage>
        <taxon>Bacteria</taxon>
        <taxon>Bacillati</taxon>
        <taxon>Actinomycetota</taxon>
        <taxon>Actinomycetes</taxon>
        <taxon>Micrococcales</taxon>
        <taxon>Microbacteriaceae</taxon>
        <taxon>Agrococcus</taxon>
    </lineage>
</organism>
<dbReference type="EMBL" id="FUHU01000020">
    <property type="protein sequence ID" value="SJM52693.1"/>
    <property type="molecule type" value="Genomic_DNA"/>
</dbReference>
<name>A0A1R4FA33_9MICO</name>
<reference evidence="1 2" key="1">
    <citation type="submission" date="2017-02" db="EMBL/GenBank/DDBJ databases">
        <authorList>
            <person name="Peterson S.W."/>
        </authorList>
    </citation>
    <scope>NUCLEOTIDE SEQUENCE [LARGE SCALE GENOMIC DNA]</scope>
    <source>
        <strain evidence="1 2">LMG 22410</strain>
    </source>
</reference>
<dbReference type="AlphaFoldDB" id="A0A1R4FA33"/>
<evidence type="ECO:0000313" key="1">
    <source>
        <dbReference type="EMBL" id="SJM52693.1"/>
    </source>
</evidence>
<keyword evidence="2" id="KW-1185">Reference proteome</keyword>
<dbReference type="OrthoDB" id="3769699at2"/>
<dbReference type="Proteomes" id="UP000195787">
    <property type="component" value="Unassembled WGS sequence"/>
</dbReference>
<evidence type="ECO:0000313" key="2">
    <source>
        <dbReference type="Proteomes" id="UP000195787"/>
    </source>
</evidence>